<dbReference type="EMBL" id="JPMI01000378">
    <property type="protein sequence ID" value="KFA87453.1"/>
    <property type="molecule type" value="Genomic_DNA"/>
</dbReference>
<reference evidence="1 2" key="1">
    <citation type="submission" date="2014-07" db="EMBL/GenBank/DDBJ databases">
        <title>Draft Genome Sequence of Gephyronic Acid Producer, Cystobacter violaceus Strain Cb vi76.</title>
        <authorList>
            <person name="Stevens D.C."/>
            <person name="Young J."/>
            <person name="Carmichael R."/>
            <person name="Tan J."/>
            <person name="Taylor R.E."/>
        </authorList>
    </citation>
    <scope>NUCLEOTIDE SEQUENCE [LARGE SCALE GENOMIC DNA]</scope>
    <source>
        <strain evidence="1 2">Cb vi76</strain>
    </source>
</reference>
<dbReference type="Proteomes" id="UP000028547">
    <property type="component" value="Unassembled WGS sequence"/>
</dbReference>
<comment type="caution">
    <text evidence="1">The sequence shown here is derived from an EMBL/GenBank/DDBJ whole genome shotgun (WGS) entry which is preliminary data.</text>
</comment>
<evidence type="ECO:0000313" key="1">
    <source>
        <dbReference type="EMBL" id="KFA87453.1"/>
    </source>
</evidence>
<organism evidence="1 2">
    <name type="scientific">Archangium violaceum Cb vi76</name>
    <dbReference type="NCBI Taxonomy" id="1406225"/>
    <lineage>
        <taxon>Bacteria</taxon>
        <taxon>Pseudomonadati</taxon>
        <taxon>Myxococcota</taxon>
        <taxon>Myxococcia</taxon>
        <taxon>Myxococcales</taxon>
        <taxon>Cystobacterineae</taxon>
        <taxon>Archangiaceae</taxon>
        <taxon>Archangium</taxon>
    </lineage>
</organism>
<accession>A0A084SG68</accession>
<sequence>MKWTWACGGLLWVLAGCITDKEAFRPNPNDEDPLVGAIPLVRSPVKDRCEQHGRSSVRGNCDEAKYLATEYTRRLSVGDEVCLEGGYGDEPGAGCKARAAIIDTAPNRVKLEVRTAKPDSRWFNAEMRHAWYEEGALVDLYLAERGY</sequence>
<gene>
    <name evidence="1" type="ORF">Q664_48145</name>
</gene>
<dbReference type="AlphaFoldDB" id="A0A084SG68"/>
<dbReference type="PROSITE" id="PS51257">
    <property type="entry name" value="PROKAR_LIPOPROTEIN"/>
    <property type="match status" value="1"/>
</dbReference>
<name>A0A084SG68_9BACT</name>
<proteinExistence type="predicted"/>
<evidence type="ECO:0008006" key="3">
    <source>
        <dbReference type="Google" id="ProtNLM"/>
    </source>
</evidence>
<evidence type="ECO:0000313" key="2">
    <source>
        <dbReference type="Proteomes" id="UP000028547"/>
    </source>
</evidence>
<dbReference type="RefSeq" id="WP_043412437.1">
    <property type="nucleotide sequence ID" value="NZ_JPMI01000378.1"/>
</dbReference>
<protein>
    <recommendedName>
        <fullName evidence="3">Lipoprotein</fullName>
    </recommendedName>
</protein>